<evidence type="ECO:0000313" key="5">
    <source>
        <dbReference type="EMBL" id="PWR74731.1"/>
    </source>
</evidence>
<dbReference type="EMBL" id="QGMY01000001">
    <property type="protein sequence ID" value="PWR74731.1"/>
    <property type="molecule type" value="Genomic_DNA"/>
</dbReference>
<gene>
    <name evidence="5" type="ORF">DK846_00330</name>
</gene>
<dbReference type="AlphaFoldDB" id="A0A2V2NGJ4"/>
<evidence type="ECO:0000256" key="1">
    <source>
        <dbReference type="ARBA" id="ARBA00023015"/>
    </source>
</evidence>
<dbReference type="Gene3D" id="1.10.10.10">
    <property type="entry name" value="Winged helix-like DNA-binding domain superfamily/Winged helix DNA-binding domain"/>
    <property type="match status" value="1"/>
</dbReference>
<dbReference type="RefSeq" id="WP_109966931.1">
    <property type="nucleotide sequence ID" value="NZ_CP176093.1"/>
</dbReference>
<keyword evidence="2" id="KW-0238">DNA-binding</keyword>
<organism evidence="5 6">
    <name type="scientific">Methanospirillum lacunae</name>
    <dbReference type="NCBI Taxonomy" id="668570"/>
    <lineage>
        <taxon>Archaea</taxon>
        <taxon>Methanobacteriati</taxon>
        <taxon>Methanobacteriota</taxon>
        <taxon>Stenosarchaea group</taxon>
        <taxon>Methanomicrobia</taxon>
        <taxon>Methanomicrobiales</taxon>
        <taxon>Methanospirillaceae</taxon>
        <taxon>Methanospirillum</taxon>
    </lineage>
</organism>
<dbReference type="PANTHER" id="PTHR33204">
    <property type="entry name" value="TRANSCRIPTIONAL REGULATOR, MARR FAMILY"/>
    <property type="match status" value="1"/>
</dbReference>
<dbReference type="Proteomes" id="UP000245657">
    <property type="component" value="Unassembled WGS sequence"/>
</dbReference>
<dbReference type="GeneID" id="97548836"/>
<dbReference type="InterPro" id="IPR036390">
    <property type="entry name" value="WH_DNA-bd_sf"/>
</dbReference>
<keyword evidence="3" id="KW-0804">Transcription</keyword>
<evidence type="ECO:0000256" key="2">
    <source>
        <dbReference type="ARBA" id="ARBA00023125"/>
    </source>
</evidence>
<keyword evidence="1" id="KW-0805">Transcription regulation</keyword>
<dbReference type="GO" id="GO:0003677">
    <property type="term" value="F:DNA binding"/>
    <property type="evidence" value="ECO:0007669"/>
    <property type="project" value="UniProtKB-KW"/>
</dbReference>
<name>A0A2V2NGJ4_9EURY</name>
<keyword evidence="6" id="KW-1185">Reference proteome</keyword>
<sequence length="113" mass="13081">MAIKSKIIDDNNVDYPIHTYLSIIGGKWKPEILWHLRKSSLRFLELQRSIPRITQSVLTQNLRELEADGLLTRTAYPEIPPRVEYELTDLGKTVFPVLDAISAWGRGYMKIKE</sequence>
<comment type="caution">
    <text evidence="5">The sequence shown here is derived from an EMBL/GenBank/DDBJ whole genome shotgun (WGS) entry which is preliminary data.</text>
</comment>
<dbReference type="OrthoDB" id="10490at2157"/>
<dbReference type="PANTHER" id="PTHR33204:SF29">
    <property type="entry name" value="TRANSCRIPTIONAL REGULATOR"/>
    <property type="match status" value="1"/>
</dbReference>
<dbReference type="InterPro" id="IPR036388">
    <property type="entry name" value="WH-like_DNA-bd_sf"/>
</dbReference>
<dbReference type="Pfam" id="PF01638">
    <property type="entry name" value="HxlR"/>
    <property type="match status" value="1"/>
</dbReference>
<evidence type="ECO:0000256" key="3">
    <source>
        <dbReference type="ARBA" id="ARBA00023163"/>
    </source>
</evidence>
<evidence type="ECO:0000259" key="4">
    <source>
        <dbReference type="PROSITE" id="PS51118"/>
    </source>
</evidence>
<feature type="domain" description="HTH hxlR-type" evidence="4">
    <location>
        <begin position="15"/>
        <end position="113"/>
    </location>
</feature>
<evidence type="ECO:0000313" key="6">
    <source>
        <dbReference type="Proteomes" id="UP000245657"/>
    </source>
</evidence>
<dbReference type="SUPFAM" id="SSF46785">
    <property type="entry name" value="Winged helix' DNA-binding domain"/>
    <property type="match status" value="1"/>
</dbReference>
<accession>A0A2V2NGJ4</accession>
<protein>
    <submittedName>
        <fullName evidence="5">Transcriptional regulator</fullName>
    </submittedName>
</protein>
<dbReference type="InterPro" id="IPR002577">
    <property type="entry name" value="HTH_HxlR"/>
</dbReference>
<reference evidence="5 6" key="1">
    <citation type="submission" date="2018-05" db="EMBL/GenBank/DDBJ databases">
        <title>Draft genome of Methanospirillum lacunae Ki8-1.</title>
        <authorList>
            <person name="Dueholm M.S."/>
            <person name="Nielsen P.H."/>
            <person name="Bakmann L.F."/>
            <person name="Otzen D.E."/>
        </authorList>
    </citation>
    <scope>NUCLEOTIDE SEQUENCE [LARGE SCALE GENOMIC DNA]</scope>
    <source>
        <strain evidence="5 6">Ki8-1</strain>
    </source>
</reference>
<proteinExistence type="predicted"/>
<dbReference type="PROSITE" id="PS51118">
    <property type="entry name" value="HTH_HXLR"/>
    <property type="match status" value="1"/>
</dbReference>